<reference evidence="2 3" key="2">
    <citation type="submission" date="2012-02" db="EMBL/GenBank/DDBJ databases">
        <title>Improved High-Quality Draft sequence of Eubacterium cellulosolvens 6.</title>
        <authorList>
            <consortium name="US DOE Joint Genome Institute"/>
            <person name="Lucas S."/>
            <person name="Han J."/>
            <person name="Lapidus A."/>
            <person name="Cheng J.-F."/>
            <person name="Goodwin L."/>
            <person name="Pitluck S."/>
            <person name="Peters L."/>
            <person name="Mikhailova N."/>
            <person name="Gu W."/>
            <person name="Detter J.C."/>
            <person name="Han C."/>
            <person name="Tapia R."/>
            <person name="Land M."/>
            <person name="Hauser L."/>
            <person name="Kyrpides N."/>
            <person name="Ivanova N."/>
            <person name="Pagani I."/>
            <person name="Johnson E."/>
            <person name="Mukhopadhyay B."/>
            <person name="Anderson I."/>
            <person name="Woyke T."/>
        </authorList>
    </citation>
    <scope>NUCLEOTIDE SEQUENCE [LARGE SCALE GENOMIC DNA]</scope>
    <source>
        <strain evidence="2 3">6</strain>
    </source>
</reference>
<feature type="chain" id="PRO_5038651840" evidence="1">
    <location>
        <begin position="20"/>
        <end position="461"/>
    </location>
</feature>
<dbReference type="HOGENOM" id="CLU_031285_12_3_9"/>
<keyword evidence="2" id="KW-0813">Transport</keyword>
<keyword evidence="1" id="KW-0732">Signal</keyword>
<keyword evidence="2" id="KW-0762">Sugar transport</keyword>
<dbReference type="Proteomes" id="UP000005753">
    <property type="component" value="Chromosome"/>
</dbReference>
<evidence type="ECO:0000256" key="1">
    <source>
        <dbReference type="SAM" id="SignalP"/>
    </source>
</evidence>
<dbReference type="InterPro" id="IPR050490">
    <property type="entry name" value="Bact_solute-bd_prot1"/>
</dbReference>
<protein>
    <submittedName>
        <fullName evidence="2">ABC-type sugar transport system, periplasmic component</fullName>
    </submittedName>
</protein>
<dbReference type="AlphaFoldDB" id="I5AUV8"/>
<sequence length="461" mass="51226">MKKLLLRACFITGMALMTACTFPFQSKKEADVQWKSAGQSSVMSSGSEEKAGKKKKNSAVTITVMGPSSWIRDTEKNGAKSFFHETGIKVKYVIIEDDQYERVLLDGVEKEDLPDVFCAFSGPSMGSALRVGENTLPDAAPDGYLEEAKAVTSVDGINYGMAYDDMEAGYYMVYNRRVFEEAGISEFPTTFEELKNDCERLKDIQVTPIYEPAVDGWHTALLFTETSQMYEANQPGISVQLNNNTEKFADNPLMLQALGQLKELADLQCFGDSFASDSYADAYDKMASGEYAMCMMRPGEISRIVASEQNGASYEEDDFGLGILPLNDNDILNVRSSVPARFVNANSKKKKYALKYLEFLASGEQVQAMIEQDPMVSSLPFKSGQSKDNTDVFHVFRKSFDDYSVKNVLGDKVLYLNEQMTDLSTDLASLLLGDMRPEDVLKAIDSRRTILAERAGDPAWD</sequence>
<dbReference type="eggNOG" id="COG1653">
    <property type="taxonomic scope" value="Bacteria"/>
</dbReference>
<accession>I5AUV8</accession>
<feature type="signal peptide" evidence="1">
    <location>
        <begin position="1"/>
        <end position="19"/>
    </location>
</feature>
<dbReference type="PROSITE" id="PS51257">
    <property type="entry name" value="PROKAR_LIPOPROTEIN"/>
    <property type="match status" value="1"/>
</dbReference>
<dbReference type="Pfam" id="PF01547">
    <property type="entry name" value="SBP_bac_1"/>
    <property type="match status" value="1"/>
</dbReference>
<evidence type="ECO:0000313" key="2">
    <source>
        <dbReference type="EMBL" id="EIM57581.1"/>
    </source>
</evidence>
<dbReference type="PANTHER" id="PTHR43649">
    <property type="entry name" value="ARABINOSE-BINDING PROTEIN-RELATED"/>
    <property type="match status" value="1"/>
</dbReference>
<keyword evidence="3" id="KW-1185">Reference proteome</keyword>
<dbReference type="Gene3D" id="3.40.190.10">
    <property type="entry name" value="Periplasmic binding protein-like II"/>
    <property type="match status" value="2"/>
</dbReference>
<dbReference type="InterPro" id="IPR006059">
    <property type="entry name" value="SBP"/>
</dbReference>
<dbReference type="OrthoDB" id="383937at2"/>
<name>I5AUV8_EUBC6</name>
<proteinExistence type="predicted"/>
<dbReference type="SUPFAM" id="SSF53850">
    <property type="entry name" value="Periplasmic binding protein-like II"/>
    <property type="match status" value="1"/>
</dbReference>
<dbReference type="STRING" id="633697.EubceDRAFT1_1804"/>
<organism evidence="2 3">
    <name type="scientific">Eubacterium cellulosolvens (strain ATCC 43171 / JCM 9499 / 6)</name>
    <name type="common">Cillobacterium cellulosolvens</name>
    <dbReference type="NCBI Taxonomy" id="633697"/>
    <lineage>
        <taxon>Bacteria</taxon>
        <taxon>Bacillati</taxon>
        <taxon>Bacillota</taxon>
        <taxon>Clostridia</taxon>
        <taxon>Eubacteriales</taxon>
        <taxon>Eubacteriaceae</taxon>
        <taxon>Eubacterium</taxon>
    </lineage>
</organism>
<dbReference type="EMBL" id="CM001487">
    <property type="protein sequence ID" value="EIM57581.1"/>
    <property type="molecule type" value="Genomic_DNA"/>
</dbReference>
<reference evidence="2 3" key="1">
    <citation type="submission" date="2010-08" db="EMBL/GenBank/DDBJ databases">
        <authorList>
            <consortium name="US DOE Joint Genome Institute (JGI-PGF)"/>
            <person name="Lucas S."/>
            <person name="Copeland A."/>
            <person name="Lapidus A."/>
            <person name="Cheng J.-F."/>
            <person name="Bruce D."/>
            <person name="Goodwin L."/>
            <person name="Pitluck S."/>
            <person name="Land M.L."/>
            <person name="Hauser L."/>
            <person name="Chang Y.-J."/>
            <person name="Anderson I.J."/>
            <person name="Johnson E."/>
            <person name="Mulhopadhyay B."/>
            <person name="Kyrpides N."/>
            <person name="Woyke T.J."/>
        </authorList>
    </citation>
    <scope>NUCLEOTIDE SEQUENCE [LARGE SCALE GENOMIC DNA]</scope>
    <source>
        <strain evidence="2 3">6</strain>
    </source>
</reference>
<gene>
    <name evidence="2" type="ORF">EubceDRAFT1_1804</name>
</gene>
<evidence type="ECO:0000313" key="3">
    <source>
        <dbReference type="Proteomes" id="UP000005753"/>
    </source>
</evidence>